<evidence type="ECO:0000313" key="1">
    <source>
        <dbReference type="EMBL" id="SMG58285.1"/>
    </source>
</evidence>
<protein>
    <submittedName>
        <fullName evidence="1">Uncharacterized protein</fullName>
    </submittedName>
</protein>
<dbReference type="RefSeq" id="WP_085498560.1">
    <property type="nucleotide sequence ID" value="NZ_FXAZ01000009.1"/>
</dbReference>
<organism evidence="1 2">
    <name type="scientific">Paenibacillus aquistagni</name>
    <dbReference type="NCBI Taxonomy" id="1852522"/>
    <lineage>
        <taxon>Bacteria</taxon>
        <taxon>Bacillati</taxon>
        <taxon>Bacillota</taxon>
        <taxon>Bacilli</taxon>
        <taxon>Bacillales</taxon>
        <taxon>Paenibacillaceae</taxon>
        <taxon>Paenibacillus</taxon>
    </lineage>
</organism>
<dbReference type="EMBL" id="FXAZ01000009">
    <property type="protein sequence ID" value="SMG58285.1"/>
    <property type="molecule type" value="Genomic_DNA"/>
</dbReference>
<accession>A0A1X7LWS7</accession>
<keyword evidence="2" id="KW-1185">Reference proteome</keyword>
<reference evidence="1 2" key="1">
    <citation type="submission" date="2017-04" db="EMBL/GenBank/DDBJ databases">
        <authorList>
            <person name="Afonso C.L."/>
            <person name="Miller P.J."/>
            <person name="Scott M.A."/>
            <person name="Spackman E."/>
            <person name="Goraichik I."/>
            <person name="Dimitrov K.M."/>
            <person name="Suarez D.L."/>
            <person name="Swayne D.E."/>
        </authorList>
    </citation>
    <scope>NUCLEOTIDE SEQUENCE [LARGE SCALE GENOMIC DNA]</scope>
    <source>
        <strain evidence="1 2">11</strain>
    </source>
</reference>
<evidence type="ECO:0000313" key="2">
    <source>
        <dbReference type="Proteomes" id="UP000193834"/>
    </source>
</evidence>
<dbReference type="Proteomes" id="UP000193834">
    <property type="component" value="Unassembled WGS sequence"/>
</dbReference>
<proteinExistence type="predicted"/>
<gene>
    <name evidence="1" type="ORF">SAMN06295960_4664</name>
</gene>
<dbReference type="AlphaFoldDB" id="A0A1X7LWS7"/>
<name>A0A1X7LWS7_9BACL</name>
<dbReference type="STRING" id="1852522.SAMN06295960_4664"/>
<sequence>MRNLAVKAWVFRPDLLYRIVLVTGKDEEGDKCDVKGRVSDWMGDKIEVRSIYNSDVIYTFRLENFHEEGLKLEVWDTQPNVYSVPDEYWTESERNEMQR</sequence>